<keyword evidence="5 6" id="KW-0560">Oxidoreductase</keyword>
<evidence type="ECO:0000256" key="4">
    <source>
        <dbReference type="ARBA" id="ARBA00022827"/>
    </source>
</evidence>
<comment type="similarity">
    <text evidence="2 6">Belongs to the acyl-CoA dehydrogenase family.</text>
</comment>
<dbReference type="EMBL" id="HBIN01017844">
    <property type="protein sequence ID" value="CAE0443544.1"/>
    <property type="molecule type" value="Transcribed_RNA"/>
</dbReference>
<dbReference type="InterPro" id="IPR009075">
    <property type="entry name" value="AcylCo_DH/oxidase_C"/>
</dbReference>
<dbReference type="SUPFAM" id="SSF47203">
    <property type="entry name" value="Acyl-CoA dehydrogenase C-terminal domain-like"/>
    <property type="match status" value="1"/>
</dbReference>
<evidence type="ECO:0008006" key="12">
    <source>
        <dbReference type="Google" id="ProtNLM"/>
    </source>
</evidence>
<dbReference type="PANTHER" id="PTHR42803:SF1">
    <property type="entry name" value="BROAD-SPECIFICITY LINEAR ACYL-COA DEHYDROGENASE FADE5"/>
    <property type="match status" value="1"/>
</dbReference>
<evidence type="ECO:0000313" key="11">
    <source>
        <dbReference type="EMBL" id="CAE0443544.1"/>
    </source>
</evidence>
<evidence type="ECO:0000256" key="6">
    <source>
        <dbReference type="RuleBase" id="RU362125"/>
    </source>
</evidence>
<dbReference type="SUPFAM" id="SSF56645">
    <property type="entry name" value="Acyl-CoA dehydrogenase NM domain-like"/>
    <property type="match status" value="1"/>
</dbReference>
<dbReference type="Gene3D" id="2.40.110.10">
    <property type="entry name" value="Butyryl-CoA Dehydrogenase, subunit A, domain 2"/>
    <property type="match status" value="1"/>
</dbReference>
<dbReference type="Gene3D" id="1.10.540.10">
    <property type="entry name" value="Acyl-CoA dehydrogenase/oxidase, N-terminal domain"/>
    <property type="match status" value="1"/>
</dbReference>
<dbReference type="FunFam" id="2.40.110.10:FF:000031">
    <property type="entry name" value="Acyl-CoA dehydrogenase, putative"/>
    <property type="match status" value="1"/>
</dbReference>
<sequence length="639" mass="70185">MLASSLRRGMRSSVTALRLQSKMQVRNYQAPMREIQFLMNEVNDFQEHYKKLEKTNGEQATPDMVDMILEEMAKFSENELAPLNEGADRVGCKQLGPNEVVTPPGFKEAYKNFIEGGWVGLSFPEEYGGQGLPQSLGLFQAELTATANWTWTMFPGLSKGAINTLISHGTDELKAKYLEKLVSGEWTGTMCLTEPQCGSDLGQVSTKAEPIGDGKYKITGTKIFISCGEHDFTDNILHCVLARLPDAPEGTKGISLFAVPKKTVNDDGSLGDLNKATIGRIEDKMGCHGSPTCEINFDNSIGELIGTPNRGLNHMFTFINTSRLGTAIQGLAACEASYQNALAYARDRLAMRSLSGYKNPGGPADPIIVHPAVRALLLTQKCFAEGGRAMIAECALLNDIHAEAEAAGDEKKAKKLDDRLGFLTPILKGFLTEAGLEAANMGVQVYGGHGYIKSNHQEQIVRDVRIGSIWEGTTQIQALDLLGRKVMQQKLKPLQEHCSGLYSSAWNAFTNPGSSQGAIRSHALKLLQLTADWQLSTYRIAMKARNNREAIGVASEPYLMYAGYVSLAHHWLQMEKTAAAALDKDPNGPDAKFYKSKIATARFYYDSILPRTRALKAQMFTPIESLMDLKEDEFAFNDK</sequence>
<feature type="domain" description="Acyl-CoA dehydrogenase/oxidase C-terminal" evidence="7">
    <location>
        <begin position="309"/>
        <end position="480"/>
    </location>
</feature>
<dbReference type="InterPro" id="IPR009100">
    <property type="entry name" value="AcylCoA_DH/oxidase_NM_dom_sf"/>
</dbReference>
<evidence type="ECO:0000256" key="1">
    <source>
        <dbReference type="ARBA" id="ARBA00001974"/>
    </source>
</evidence>
<feature type="domain" description="Acyl-CoA oxidase/dehydrogenase middle" evidence="8">
    <location>
        <begin position="190"/>
        <end position="299"/>
    </location>
</feature>
<dbReference type="InterPro" id="IPR025878">
    <property type="entry name" value="Acyl-CoA_dh-like_C_dom"/>
</dbReference>
<dbReference type="Gene3D" id="1.20.140.10">
    <property type="entry name" value="Butyryl-CoA Dehydrogenase, subunit A, domain 3"/>
    <property type="match status" value="1"/>
</dbReference>
<dbReference type="Pfam" id="PF02771">
    <property type="entry name" value="Acyl-CoA_dh_N"/>
    <property type="match status" value="1"/>
</dbReference>
<feature type="domain" description="Acetyl-CoA dehydrogenase-like C-terminal" evidence="10">
    <location>
        <begin position="518"/>
        <end position="629"/>
    </location>
</feature>
<dbReference type="Pfam" id="PF00441">
    <property type="entry name" value="Acyl-CoA_dh_1"/>
    <property type="match status" value="1"/>
</dbReference>
<keyword evidence="3 6" id="KW-0285">Flavoprotein</keyword>
<dbReference type="InterPro" id="IPR037069">
    <property type="entry name" value="AcylCoA_DH/ox_N_sf"/>
</dbReference>
<keyword evidence="4 6" id="KW-0274">FAD</keyword>
<organism evidence="11">
    <name type="scientific">Aplanochytrium stocchinoi</name>
    <dbReference type="NCBI Taxonomy" id="215587"/>
    <lineage>
        <taxon>Eukaryota</taxon>
        <taxon>Sar</taxon>
        <taxon>Stramenopiles</taxon>
        <taxon>Bigyra</taxon>
        <taxon>Labyrinthulomycetes</taxon>
        <taxon>Thraustochytrida</taxon>
        <taxon>Thraustochytriidae</taxon>
        <taxon>Aplanochytrium</taxon>
    </lineage>
</organism>
<dbReference type="InterPro" id="IPR006091">
    <property type="entry name" value="Acyl-CoA_Oxase/DH_mid-dom"/>
</dbReference>
<gene>
    <name evidence="11" type="ORF">ASTO00021_LOCUS13615</name>
</gene>
<dbReference type="InterPro" id="IPR052166">
    <property type="entry name" value="Diverse_Acyl-CoA_DH"/>
</dbReference>
<feature type="domain" description="Acyl-CoA dehydrogenase/oxidase N-terminal" evidence="9">
    <location>
        <begin position="66"/>
        <end position="185"/>
    </location>
</feature>
<dbReference type="PANTHER" id="PTHR42803">
    <property type="entry name" value="ACYL-COA DEHYDROGENASE"/>
    <property type="match status" value="1"/>
</dbReference>
<evidence type="ECO:0000259" key="10">
    <source>
        <dbReference type="Pfam" id="PF12806"/>
    </source>
</evidence>
<evidence type="ECO:0000256" key="2">
    <source>
        <dbReference type="ARBA" id="ARBA00009347"/>
    </source>
</evidence>
<proteinExistence type="inferred from homology"/>
<reference evidence="11" key="1">
    <citation type="submission" date="2021-01" db="EMBL/GenBank/DDBJ databases">
        <authorList>
            <person name="Corre E."/>
            <person name="Pelletier E."/>
            <person name="Niang G."/>
            <person name="Scheremetjew M."/>
            <person name="Finn R."/>
            <person name="Kale V."/>
            <person name="Holt S."/>
            <person name="Cochrane G."/>
            <person name="Meng A."/>
            <person name="Brown T."/>
            <person name="Cohen L."/>
        </authorList>
    </citation>
    <scope>NUCLEOTIDE SEQUENCE</scope>
    <source>
        <strain evidence="11">GSBS06</strain>
    </source>
</reference>
<accession>A0A7S3PLQ9</accession>
<dbReference type="InterPro" id="IPR046373">
    <property type="entry name" value="Acyl-CoA_Oxase/DH_mid-dom_sf"/>
</dbReference>
<dbReference type="GO" id="GO:0050660">
    <property type="term" value="F:flavin adenine dinucleotide binding"/>
    <property type="evidence" value="ECO:0007669"/>
    <property type="project" value="InterPro"/>
</dbReference>
<evidence type="ECO:0000256" key="3">
    <source>
        <dbReference type="ARBA" id="ARBA00022630"/>
    </source>
</evidence>
<dbReference type="GO" id="GO:0016627">
    <property type="term" value="F:oxidoreductase activity, acting on the CH-CH group of donors"/>
    <property type="evidence" value="ECO:0007669"/>
    <property type="project" value="InterPro"/>
</dbReference>
<evidence type="ECO:0000259" key="8">
    <source>
        <dbReference type="Pfam" id="PF02770"/>
    </source>
</evidence>
<dbReference type="Pfam" id="PF02770">
    <property type="entry name" value="Acyl-CoA_dh_M"/>
    <property type="match status" value="1"/>
</dbReference>
<dbReference type="AlphaFoldDB" id="A0A7S3PLQ9"/>
<evidence type="ECO:0000259" key="7">
    <source>
        <dbReference type="Pfam" id="PF00441"/>
    </source>
</evidence>
<comment type="cofactor">
    <cofactor evidence="1 6">
        <name>FAD</name>
        <dbReference type="ChEBI" id="CHEBI:57692"/>
    </cofactor>
</comment>
<name>A0A7S3PLQ9_9STRA</name>
<dbReference type="InterPro" id="IPR036250">
    <property type="entry name" value="AcylCo_DH-like_C"/>
</dbReference>
<protein>
    <recommendedName>
        <fullName evidence="12">Acyl-CoA dehydrogenase</fullName>
    </recommendedName>
</protein>
<dbReference type="InterPro" id="IPR013786">
    <property type="entry name" value="AcylCoA_DH/ox_N"/>
</dbReference>
<evidence type="ECO:0000256" key="5">
    <source>
        <dbReference type="ARBA" id="ARBA00023002"/>
    </source>
</evidence>
<dbReference type="Pfam" id="PF12806">
    <property type="entry name" value="Acyl-CoA_dh_C"/>
    <property type="match status" value="1"/>
</dbReference>
<evidence type="ECO:0000259" key="9">
    <source>
        <dbReference type="Pfam" id="PF02771"/>
    </source>
</evidence>